<keyword evidence="2" id="KW-1185">Reference proteome</keyword>
<comment type="caution">
    <text evidence="1">The sequence shown here is derived from an EMBL/GenBank/DDBJ whole genome shotgun (WGS) entry which is preliminary data.</text>
</comment>
<name>A0ABQ1TL59_9FLAO</name>
<accession>A0ABQ1TL59</accession>
<dbReference type="Proteomes" id="UP000655016">
    <property type="component" value="Unassembled WGS sequence"/>
</dbReference>
<sequence length="134" mass="15466">MTGYKQYNTLLNQWEYYDSTGNSNGYQIQQPQSNINLDVVQKTLGSKQSKYNANLQRIKDEIQQSTMYIYACSKSKGYSYEEGKRSVTEFDVSYVDKIRYGKYDLSYDTVTNDLIAFLSKGALKIACDNFKDCN</sequence>
<evidence type="ECO:0008006" key="3">
    <source>
        <dbReference type="Google" id="ProtNLM"/>
    </source>
</evidence>
<protein>
    <recommendedName>
        <fullName evidence="3">Lipoprotein</fullName>
    </recommendedName>
</protein>
<evidence type="ECO:0000313" key="2">
    <source>
        <dbReference type="Proteomes" id="UP000655016"/>
    </source>
</evidence>
<proteinExistence type="predicted"/>
<dbReference type="EMBL" id="BMKP01000001">
    <property type="protein sequence ID" value="GGE98264.1"/>
    <property type="molecule type" value="Genomic_DNA"/>
</dbReference>
<organism evidence="1 2">
    <name type="scientific">Flavobacterium limi</name>
    <dbReference type="NCBI Taxonomy" id="2045105"/>
    <lineage>
        <taxon>Bacteria</taxon>
        <taxon>Pseudomonadati</taxon>
        <taxon>Bacteroidota</taxon>
        <taxon>Flavobacteriia</taxon>
        <taxon>Flavobacteriales</taxon>
        <taxon>Flavobacteriaceae</taxon>
        <taxon>Flavobacterium</taxon>
    </lineage>
</organism>
<evidence type="ECO:0000313" key="1">
    <source>
        <dbReference type="EMBL" id="GGE98264.1"/>
    </source>
</evidence>
<reference evidence="2" key="1">
    <citation type="journal article" date="2019" name="Int. J. Syst. Evol. Microbiol.">
        <title>The Global Catalogue of Microorganisms (GCM) 10K type strain sequencing project: providing services to taxonomists for standard genome sequencing and annotation.</title>
        <authorList>
            <consortium name="The Broad Institute Genomics Platform"/>
            <consortium name="The Broad Institute Genome Sequencing Center for Infectious Disease"/>
            <person name="Wu L."/>
            <person name="Ma J."/>
        </authorList>
    </citation>
    <scope>NUCLEOTIDE SEQUENCE [LARGE SCALE GENOMIC DNA]</scope>
    <source>
        <strain evidence="2">CGMCC 1.16060</strain>
    </source>
</reference>
<gene>
    <name evidence="1" type="ORF">GCM10011518_04610</name>
</gene>